<evidence type="ECO:0008006" key="2">
    <source>
        <dbReference type="Google" id="ProtNLM"/>
    </source>
</evidence>
<organism evidence="1">
    <name type="scientific">marine metagenome</name>
    <dbReference type="NCBI Taxonomy" id="408172"/>
    <lineage>
        <taxon>unclassified sequences</taxon>
        <taxon>metagenomes</taxon>
        <taxon>ecological metagenomes</taxon>
    </lineage>
</organism>
<reference evidence="1" key="1">
    <citation type="submission" date="2018-05" db="EMBL/GenBank/DDBJ databases">
        <authorList>
            <person name="Lanie J.A."/>
            <person name="Ng W.-L."/>
            <person name="Kazmierczak K.M."/>
            <person name="Andrzejewski T.M."/>
            <person name="Davidsen T.M."/>
            <person name="Wayne K.J."/>
            <person name="Tettelin H."/>
            <person name="Glass J.I."/>
            <person name="Rusch D."/>
            <person name="Podicherti R."/>
            <person name="Tsui H.-C.T."/>
            <person name="Winkler M.E."/>
        </authorList>
    </citation>
    <scope>NUCLEOTIDE SEQUENCE</scope>
</reference>
<name>A0A381Q990_9ZZZZ</name>
<evidence type="ECO:0000313" key="1">
    <source>
        <dbReference type="EMBL" id="SUZ74979.1"/>
    </source>
</evidence>
<protein>
    <recommendedName>
        <fullName evidence="2">Outer membrane protein beta-barrel domain-containing protein</fullName>
    </recommendedName>
</protein>
<gene>
    <name evidence="1" type="ORF">METZ01_LOCUS27833</name>
</gene>
<dbReference type="AlphaFoldDB" id="A0A381Q990"/>
<accession>A0A381Q990</accession>
<dbReference type="EMBL" id="UINC01001228">
    <property type="protein sequence ID" value="SUZ74979.1"/>
    <property type="molecule type" value="Genomic_DNA"/>
</dbReference>
<dbReference type="InterPro" id="IPR011250">
    <property type="entry name" value="OMP/PagP_B-barrel"/>
</dbReference>
<dbReference type="SUPFAM" id="SSF56925">
    <property type="entry name" value="OMPA-like"/>
    <property type="match status" value="1"/>
</dbReference>
<proteinExistence type="predicted"/>
<dbReference type="Gene3D" id="2.40.160.20">
    <property type="match status" value="1"/>
</dbReference>
<sequence>MRIRSVLLCLCLSLLVLSLAQPAAAQRSGNWAIGYSLLGNNTIAKETSVLPLGWMGGGAVELSDGVSWAFDVSGNYAAGIDVCGGVESRAIGIASQPAACLEGVTPATGADEFQGYSNMRAEAMWCSPTLSKCDVKALSVGGFTGPRFGPTGGSVRPYVHIMGGVVRSARIINFYSHTSTNFAFQPGAGVDVDVSDNVAVRLQGDMRYVMFGESSQAGLQTGGADYKEFRFSFGFVFALGG</sequence>